<dbReference type="EMBL" id="UHIO01000001">
    <property type="protein sequence ID" value="SUP43982.1"/>
    <property type="molecule type" value="Genomic_DNA"/>
</dbReference>
<dbReference type="OrthoDB" id="9777242at2"/>
<evidence type="ECO:0000313" key="2">
    <source>
        <dbReference type="Proteomes" id="UP000255367"/>
    </source>
</evidence>
<evidence type="ECO:0000313" key="1">
    <source>
        <dbReference type="EMBL" id="SUP43982.1"/>
    </source>
</evidence>
<protein>
    <submittedName>
        <fullName evidence="1">Uncharacterized protein</fullName>
    </submittedName>
</protein>
<organism evidence="1 2">
    <name type="scientific">Veillonella criceti</name>
    <dbReference type="NCBI Taxonomy" id="103891"/>
    <lineage>
        <taxon>Bacteria</taxon>
        <taxon>Bacillati</taxon>
        <taxon>Bacillota</taxon>
        <taxon>Negativicutes</taxon>
        <taxon>Veillonellales</taxon>
        <taxon>Veillonellaceae</taxon>
        <taxon>Veillonella</taxon>
    </lineage>
</organism>
<keyword evidence="2" id="KW-1185">Reference proteome</keyword>
<reference evidence="1 2" key="1">
    <citation type="submission" date="2018-06" db="EMBL/GenBank/DDBJ databases">
        <authorList>
            <consortium name="Pathogen Informatics"/>
            <person name="Doyle S."/>
        </authorList>
    </citation>
    <scope>NUCLEOTIDE SEQUENCE [LARGE SCALE GENOMIC DNA]</scope>
    <source>
        <strain evidence="1 2">NCTC12020</strain>
    </source>
</reference>
<dbReference type="AlphaFoldDB" id="A0A380NNQ5"/>
<accession>A0A380NNQ5</accession>
<name>A0A380NNQ5_9FIRM</name>
<proteinExistence type="predicted"/>
<dbReference type="Proteomes" id="UP000255367">
    <property type="component" value="Unassembled WGS sequence"/>
</dbReference>
<sequence>MSAVLGHIHFWLYKKIRLVIEREQLVYEEAQKAVGDLADELHFVALDLYGKPIPADRNLQMIIDHNNIHGWLQNQIEIATVREANFIKDLLDCAGTEVEEAILTAFVTQGAACGKVAADELAQGEHRPQEIYQIMQNYYLNGMPCDGGDTVLADTDTEFVWEGSHANQKANWAKAGVDQTFMMAAYQAWFQGFISAADPHFKFAVELIDGEFPQYKIVHA</sequence>
<dbReference type="RefSeq" id="WP_115310578.1">
    <property type="nucleotide sequence ID" value="NZ_UHIO01000001.1"/>
</dbReference>
<gene>
    <name evidence="1" type="ORF">NCTC12020_01443</name>
</gene>